<dbReference type="Pfam" id="PF17802">
    <property type="entry name" value="SpaA"/>
    <property type="match status" value="1"/>
</dbReference>
<feature type="domain" description="SpaA-like prealbumin fold" evidence="4">
    <location>
        <begin position="531"/>
        <end position="635"/>
    </location>
</feature>
<feature type="signal peptide" evidence="3">
    <location>
        <begin position="1"/>
        <end position="29"/>
    </location>
</feature>
<feature type="transmembrane region" description="Helical" evidence="2">
    <location>
        <begin position="673"/>
        <end position="690"/>
    </location>
</feature>
<feature type="region of interest" description="Disordered" evidence="1">
    <location>
        <begin position="127"/>
        <end position="163"/>
    </location>
</feature>
<dbReference type="Gene3D" id="2.60.40.10">
    <property type="entry name" value="Immunoglobulins"/>
    <property type="match status" value="2"/>
</dbReference>
<dbReference type="OrthoDB" id="2178703at2"/>
<keyword evidence="2" id="KW-0472">Membrane</keyword>
<dbReference type="STRING" id="263852.SAMN02745116_00165"/>
<name>A0A1T4KB71_9ENTE</name>
<dbReference type="InterPro" id="IPR013783">
    <property type="entry name" value="Ig-like_fold"/>
</dbReference>
<evidence type="ECO:0000256" key="3">
    <source>
        <dbReference type="SAM" id="SignalP"/>
    </source>
</evidence>
<keyword evidence="3" id="KW-0732">Signal</keyword>
<gene>
    <name evidence="5" type="ORF">SAMN02745116_00165</name>
</gene>
<dbReference type="RefSeq" id="WP_078806143.1">
    <property type="nucleotide sequence ID" value="NZ_FUXI01000002.1"/>
</dbReference>
<evidence type="ECO:0000259" key="4">
    <source>
        <dbReference type="Pfam" id="PF17802"/>
    </source>
</evidence>
<proteinExistence type="predicted"/>
<protein>
    <submittedName>
        <fullName evidence="5">LPXTG-motif cell wall anchor domain-containing protein</fullName>
    </submittedName>
</protein>
<dbReference type="AlphaFoldDB" id="A0A1T4KB71"/>
<organism evidence="5 6">
    <name type="scientific">Pilibacter termitis</name>
    <dbReference type="NCBI Taxonomy" id="263852"/>
    <lineage>
        <taxon>Bacteria</taxon>
        <taxon>Bacillati</taxon>
        <taxon>Bacillota</taxon>
        <taxon>Bacilli</taxon>
        <taxon>Lactobacillales</taxon>
        <taxon>Enterococcaceae</taxon>
        <taxon>Pilibacter</taxon>
    </lineage>
</organism>
<evidence type="ECO:0000256" key="1">
    <source>
        <dbReference type="SAM" id="MobiDB-lite"/>
    </source>
</evidence>
<dbReference type="InterPro" id="IPR041033">
    <property type="entry name" value="SpaA_PFL_dom_1"/>
</dbReference>
<evidence type="ECO:0000313" key="5">
    <source>
        <dbReference type="EMBL" id="SJZ39636.1"/>
    </source>
</evidence>
<evidence type="ECO:0000313" key="6">
    <source>
        <dbReference type="Proteomes" id="UP000190328"/>
    </source>
</evidence>
<keyword evidence="2" id="KW-1133">Transmembrane helix</keyword>
<keyword evidence="2" id="KW-0812">Transmembrane</keyword>
<dbReference type="Proteomes" id="UP000190328">
    <property type="component" value="Unassembled WGS sequence"/>
</dbReference>
<dbReference type="EMBL" id="FUXI01000002">
    <property type="protein sequence ID" value="SJZ39636.1"/>
    <property type="molecule type" value="Genomic_DNA"/>
</dbReference>
<accession>A0A1T4KB71</accession>
<reference evidence="5 6" key="1">
    <citation type="submission" date="2017-02" db="EMBL/GenBank/DDBJ databases">
        <authorList>
            <person name="Peterson S.W."/>
        </authorList>
    </citation>
    <scope>NUCLEOTIDE SEQUENCE [LARGE SCALE GENOMIC DNA]</scope>
    <source>
        <strain evidence="5 6">ATCC BAA-1030</strain>
    </source>
</reference>
<sequence>MNYSKKLFFANVLMATGLVVSLFSSVAYAVDVPANARISPDAEREITLTRIEGGSGSLSTAALIDGASALSGGWSVVADDDTTYTVTKVKLNDGAETPSDNGTSDDGANYTKLTSKDYTASGGTANIPLGSGVTHRDPTEVPADWYTDNPNGTNDADDPKPTAQPDGFYLIEEKVLPGETIEHEVYRGFISVPFMAEIDDGNGNSAVQAVYDIHLFPKNVPVAGFAFHSYVNIFKPDGTATDRFQAVNNSYAHWLKDSVANNQTNVWTMTANINNAMLDKFTGTDTNSTVSVGYIPVWNDLSTLGGEATTNHTWPTTPSPAARDAQITHTTQVATSGVFPVHFIVTNNQTGEKKFIPTTYKSGSLSTNNSTQQIVSTVNGLDITFMYYNKVTASVGAGYVCQLLKGSIPNLQQALDYTNKTGTDFDGLNILDPSSNMTVEFAFSVPMTTSGQKFNQEFIGVGGVFETYPVRPMEIGIYLLEVGARAITTFGTGNAQSNGFSGDGAGRDDGVRDATTNPNGVLVDRAEIDTGSFNAIKTDGLGNPLSGAKFKLRVKDTHGIASANEGKYVSFNSSNGAVGYESDVAKGFELSSKDGVGANILGQVQQLGINPQFDYELVETTAPTGYQLLAKPMLIPAANISHEMWVTDQTNDSLVQIVNLKATVLPVTGGESLIILILIGLALTAIGYFIKKKEKELEMLG</sequence>
<dbReference type="NCBIfam" id="TIGR01167">
    <property type="entry name" value="LPXTG_anchor"/>
    <property type="match status" value="1"/>
</dbReference>
<feature type="chain" id="PRO_5012865906" evidence="3">
    <location>
        <begin position="30"/>
        <end position="701"/>
    </location>
</feature>
<keyword evidence="6" id="KW-1185">Reference proteome</keyword>
<evidence type="ECO:0000256" key="2">
    <source>
        <dbReference type="SAM" id="Phobius"/>
    </source>
</evidence>